<evidence type="ECO:0000313" key="1">
    <source>
        <dbReference type="EMBL" id="KAJ8893860.1"/>
    </source>
</evidence>
<proteinExistence type="predicted"/>
<dbReference type="EMBL" id="JARBHB010000002">
    <property type="protein sequence ID" value="KAJ8893860.1"/>
    <property type="molecule type" value="Genomic_DNA"/>
</dbReference>
<protein>
    <submittedName>
        <fullName evidence="1">Uncharacterized protein</fullName>
    </submittedName>
</protein>
<accession>A0ABQ9ICC7</accession>
<sequence>MERKNFFNFDSLGHAKEQSVTKNVNEDSNKFLWQAVQLGCNILQMLNSSSSKQQEKMEFHFLLMILEDARNAHFKQSCLSST</sequence>
<comment type="caution">
    <text evidence="1">The sequence shown here is derived from an EMBL/GenBank/DDBJ whole genome shotgun (WGS) entry which is preliminary data.</text>
</comment>
<name>A0ABQ9ICC7_9NEOP</name>
<evidence type="ECO:0000313" key="2">
    <source>
        <dbReference type="Proteomes" id="UP001159363"/>
    </source>
</evidence>
<organism evidence="1 2">
    <name type="scientific">Dryococelus australis</name>
    <dbReference type="NCBI Taxonomy" id="614101"/>
    <lineage>
        <taxon>Eukaryota</taxon>
        <taxon>Metazoa</taxon>
        <taxon>Ecdysozoa</taxon>
        <taxon>Arthropoda</taxon>
        <taxon>Hexapoda</taxon>
        <taxon>Insecta</taxon>
        <taxon>Pterygota</taxon>
        <taxon>Neoptera</taxon>
        <taxon>Polyneoptera</taxon>
        <taxon>Phasmatodea</taxon>
        <taxon>Verophasmatodea</taxon>
        <taxon>Anareolatae</taxon>
        <taxon>Phasmatidae</taxon>
        <taxon>Eurycanthinae</taxon>
        <taxon>Dryococelus</taxon>
    </lineage>
</organism>
<gene>
    <name evidence="1" type="ORF">PR048_006461</name>
</gene>
<reference evidence="1 2" key="1">
    <citation type="submission" date="2023-02" db="EMBL/GenBank/DDBJ databases">
        <title>LHISI_Scaffold_Assembly.</title>
        <authorList>
            <person name="Stuart O.P."/>
            <person name="Cleave R."/>
            <person name="Magrath M.J.L."/>
            <person name="Mikheyev A.S."/>
        </authorList>
    </citation>
    <scope>NUCLEOTIDE SEQUENCE [LARGE SCALE GENOMIC DNA]</scope>
    <source>
        <strain evidence="1">Daus_M_001</strain>
        <tissue evidence="1">Leg muscle</tissue>
    </source>
</reference>
<keyword evidence="2" id="KW-1185">Reference proteome</keyword>
<dbReference type="Proteomes" id="UP001159363">
    <property type="component" value="Chromosome 2"/>
</dbReference>